<organism evidence="6 7">
    <name type="scientific">Heterodera schachtii</name>
    <name type="common">Sugarbeet cyst nematode worm</name>
    <name type="synonym">Tylenchus schachtii</name>
    <dbReference type="NCBI Taxonomy" id="97005"/>
    <lineage>
        <taxon>Eukaryota</taxon>
        <taxon>Metazoa</taxon>
        <taxon>Ecdysozoa</taxon>
        <taxon>Nematoda</taxon>
        <taxon>Chromadorea</taxon>
        <taxon>Rhabditida</taxon>
        <taxon>Tylenchina</taxon>
        <taxon>Tylenchomorpha</taxon>
        <taxon>Tylenchoidea</taxon>
        <taxon>Heteroderidae</taxon>
        <taxon>Heteroderinae</taxon>
        <taxon>Heterodera</taxon>
    </lineage>
</organism>
<dbReference type="InterPro" id="IPR010569">
    <property type="entry name" value="Myotubularin-like_Pase_dom"/>
</dbReference>
<feature type="active site" description="Phosphocysteine intermediate" evidence="2">
    <location>
        <position position="443"/>
    </location>
</feature>
<evidence type="ECO:0000256" key="2">
    <source>
        <dbReference type="PIRSR" id="PIRSR630564-1"/>
    </source>
</evidence>
<comment type="similarity">
    <text evidence="1">Belongs to the protein-tyrosine phosphatase family. Non-receptor class myotubularin subfamily.</text>
</comment>
<keyword evidence="7" id="KW-1185">Reference proteome</keyword>
<dbReference type="PROSITE" id="PS00383">
    <property type="entry name" value="TYR_PHOSPHATASE_1"/>
    <property type="match status" value="1"/>
</dbReference>
<evidence type="ECO:0000256" key="4">
    <source>
        <dbReference type="SAM" id="MobiDB-lite"/>
    </source>
</evidence>
<evidence type="ECO:0000259" key="5">
    <source>
        <dbReference type="PROSITE" id="PS51339"/>
    </source>
</evidence>
<dbReference type="InterPro" id="IPR030564">
    <property type="entry name" value="Myotubularin"/>
</dbReference>
<dbReference type="CDD" id="cd14507">
    <property type="entry name" value="PTP-MTM-like"/>
    <property type="match status" value="1"/>
</dbReference>
<feature type="binding site" evidence="3">
    <location>
        <begin position="355"/>
        <end position="358"/>
    </location>
    <ligand>
        <name>substrate</name>
    </ligand>
</feature>
<feature type="region of interest" description="Disordered" evidence="4">
    <location>
        <begin position="640"/>
        <end position="677"/>
    </location>
</feature>
<name>A0ABD2JHZ4_HETSC</name>
<evidence type="ECO:0000256" key="1">
    <source>
        <dbReference type="ARBA" id="ARBA00007471"/>
    </source>
</evidence>
<dbReference type="EMBL" id="JBICCN010000143">
    <property type="protein sequence ID" value="KAL3090142.1"/>
    <property type="molecule type" value="Genomic_DNA"/>
</dbReference>
<feature type="binding site" evidence="3">
    <location>
        <begin position="380"/>
        <end position="381"/>
    </location>
    <ligand>
        <name>substrate</name>
    </ligand>
</feature>
<feature type="domain" description="Myotubularin phosphatase" evidence="5">
    <location>
        <begin position="229"/>
        <end position="615"/>
    </location>
</feature>
<dbReference type="Proteomes" id="UP001620645">
    <property type="component" value="Unassembled WGS sequence"/>
</dbReference>
<dbReference type="InterPro" id="IPR029021">
    <property type="entry name" value="Prot-tyrosine_phosphatase-like"/>
</dbReference>
<evidence type="ECO:0000313" key="7">
    <source>
        <dbReference type="Proteomes" id="UP001620645"/>
    </source>
</evidence>
<accession>A0ABD2JHZ4</accession>
<evidence type="ECO:0000256" key="3">
    <source>
        <dbReference type="PIRSR" id="PIRSR630564-2"/>
    </source>
</evidence>
<dbReference type="PANTHER" id="PTHR10807:SF75">
    <property type="entry name" value="PHOSPHATIDYLINOSITOL-3-PHOSPHATE PHOSPHATASE"/>
    <property type="match status" value="1"/>
</dbReference>
<dbReference type="SUPFAM" id="SSF52799">
    <property type="entry name" value="(Phosphotyrosine protein) phosphatases II"/>
    <property type="match status" value="1"/>
</dbReference>
<feature type="compositionally biased region" description="Polar residues" evidence="4">
    <location>
        <begin position="640"/>
        <end position="675"/>
    </location>
</feature>
<dbReference type="SUPFAM" id="SSF50729">
    <property type="entry name" value="PH domain-like"/>
    <property type="match status" value="1"/>
</dbReference>
<gene>
    <name evidence="6" type="ORF">niasHS_006594</name>
</gene>
<feature type="binding site" evidence="3">
    <location>
        <begin position="443"/>
        <end position="449"/>
    </location>
    <ligand>
        <name>substrate</name>
    </ligand>
</feature>
<dbReference type="PROSITE" id="PS51339">
    <property type="entry name" value="PPASE_MYOTUBULARIN"/>
    <property type="match status" value="1"/>
</dbReference>
<dbReference type="InterPro" id="IPR016130">
    <property type="entry name" value="Tyr_Pase_AS"/>
</dbReference>
<dbReference type="Pfam" id="PF06602">
    <property type="entry name" value="Myotub-related"/>
    <property type="match status" value="1"/>
</dbReference>
<comment type="caution">
    <text evidence="6">The sequence shown here is derived from an EMBL/GenBank/DDBJ whole genome shotgun (WGS) entry which is preliminary data.</text>
</comment>
<reference evidence="6 7" key="1">
    <citation type="submission" date="2024-10" db="EMBL/GenBank/DDBJ databases">
        <authorList>
            <person name="Kim D."/>
        </authorList>
    </citation>
    <scope>NUCLEOTIDE SEQUENCE [LARGE SCALE GENOMIC DNA]</scope>
    <source>
        <strain evidence="6">Taebaek</strain>
    </source>
</reference>
<protein>
    <recommendedName>
        <fullName evidence="5">Myotubularin phosphatase domain-containing protein</fullName>
    </recommendedName>
</protein>
<dbReference type="AlphaFoldDB" id="A0ABD2JHZ4"/>
<proteinExistence type="inferred from homology"/>
<sequence length="885" mass="98263">MTDATLLGQQQQQGGLILCDCNCERVNNGASAAGAVDDNVFPSSSSDLAIVDATRSLSICNNASSPSPHSAQTPAAPSAEQQFNFSRNRSASTRSSLNPLSTFNALHPLPGEEFDSENWVSMESCRVFLTQFRIIVVAHSHNAMCAIPITGVDLLEAKDIVGLQINSKDGRILKLRAENSETACAWYKKLIQKTCIVREQCDVFAFKFFNFCSKIKPLPSWLRPSKQGSSAHELLKKEFNRLKISNTWKISSANKRFEICSSYPQYLIVPASVSDEELKQMRLGRIYYRFPTLVWRCPKNGAVLLRSSQPSIGFFGMSNDKDMHLYERIRSAISNDANMKFLIVDARSYTAAWANRAKGGGFEGADSYANAEVVFMGLANIHNIRYSFYQLRSLMNACGGDPNNYFQSLQSTLWLQYICQLFSATERCLHSLLQEGVSVLVHCSDGWDRTTQIVSLCMIIADPFYRTFEGFEMLVQRQWVEFGHKFSDRGGVLNGDDNEKSPVFLQFLDCVYQLWTKNPDQFQFNRRYLMKLVQHTFSGLFGTFIFNSLKEAAEHGGANVDTDEEAKPQQCYQVWQYLGAHNAEFENPAYNKKKRSSLLRYPKLIQELEPWRDAYCCTPTQSRINNSDDSLSLHHNNGTCSTQDISSEKTNNTLSRSQSAASLHSLEQNGPSSIHASHGGATTYMNLSLSNGVTASAALTSKLSGSCSTGSISSLEEKIQEFLDVDGLSKVPTQFEDYIIERDRKKELQTRKASPITGTGTTPTPFVRDGIALFEGRLANVGETSRRTRNESVDSSSFEIVNSHHLALNGAGGECRVKHCSHNSSSSLTSGVCLPSSCSSTCTTLSSEFCSQNGFGCKNEVLRESVECMENGDGDGLEIMLSNRN</sequence>
<dbReference type="PANTHER" id="PTHR10807">
    <property type="entry name" value="MYOTUBULARIN-RELATED"/>
    <property type="match status" value="1"/>
</dbReference>
<evidence type="ECO:0000313" key="6">
    <source>
        <dbReference type="EMBL" id="KAL3090142.1"/>
    </source>
</evidence>